<accession>A0A165L357</accession>
<keyword evidence="3" id="KW-1185">Reference proteome</keyword>
<evidence type="ECO:0008006" key="4">
    <source>
        <dbReference type="Google" id="ProtNLM"/>
    </source>
</evidence>
<dbReference type="Proteomes" id="UP000077266">
    <property type="component" value="Unassembled WGS sequence"/>
</dbReference>
<feature type="chain" id="PRO_5007861344" description="Extracellular membrane protein CFEM domain-containing protein" evidence="1">
    <location>
        <begin position="23"/>
        <end position="127"/>
    </location>
</feature>
<gene>
    <name evidence="2" type="ORF">EXIGLDRAFT_832991</name>
</gene>
<evidence type="ECO:0000313" key="2">
    <source>
        <dbReference type="EMBL" id="KZV97280.1"/>
    </source>
</evidence>
<feature type="signal peptide" evidence="1">
    <location>
        <begin position="1"/>
        <end position="22"/>
    </location>
</feature>
<organism evidence="2 3">
    <name type="scientific">Exidia glandulosa HHB12029</name>
    <dbReference type="NCBI Taxonomy" id="1314781"/>
    <lineage>
        <taxon>Eukaryota</taxon>
        <taxon>Fungi</taxon>
        <taxon>Dikarya</taxon>
        <taxon>Basidiomycota</taxon>
        <taxon>Agaricomycotina</taxon>
        <taxon>Agaricomycetes</taxon>
        <taxon>Auriculariales</taxon>
        <taxon>Exidiaceae</taxon>
        <taxon>Exidia</taxon>
    </lineage>
</organism>
<dbReference type="EMBL" id="KV425932">
    <property type="protein sequence ID" value="KZV97280.1"/>
    <property type="molecule type" value="Genomic_DNA"/>
</dbReference>
<reference evidence="2 3" key="1">
    <citation type="journal article" date="2016" name="Mol. Biol. Evol.">
        <title>Comparative Genomics of Early-Diverging Mushroom-Forming Fungi Provides Insights into the Origins of Lignocellulose Decay Capabilities.</title>
        <authorList>
            <person name="Nagy L.G."/>
            <person name="Riley R."/>
            <person name="Tritt A."/>
            <person name="Adam C."/>
            <person name="Daum C."/>
            <person name="Floudas D."/>
            <person name="Sun H."/>
            <person name="Yadav J.S."/>
            <person name="Pangilinan J."/>
            <person name="Larsson K.H."/>
            <person name="Matsuura K."/>
            <person name="Barry K."/>
            <person name="Labutti K."/>
            <person name="Kuo R."/>
            <person name="Ohm R.A."/>
            <person name="Bhattacharya S.S."/>
            <person name="Shirouzu T."/>
            <person name="Yoshinaga Y."/>
            <person name="Martin F.M."/>
            <person name="Grigoriev I.V."/>
            <person name="Hibbett D.S."/>
        </authorList>
    </citation>
    <scope>NUCLEOTIDE SEQUENCE [LARGE SCALE GENOMIC DNA]</scope>
    <source>
        <strain evidence="2 3">HHB12029</strain>
    </source>
</reference>
<evidence type="ECO:0000256" key="1">
    <source>
        <dbReference type="SAM" id="SignalP"/>
    </source>
</evidence>
<sequence length="127" mass="12967">MLFSTSKFFIVALASLTLSVAAQTNSTDPATCSFECGKQAGEQHMSAAQGCAQTDSFSQATQCLCKSQELLGAVETCMQSTCPDAKAELDRECSALAKGGAGSGMKIGSAGSWVIRSGALIAGMVVL</sequence>
<dbReference type="InParanoid" id="A0A165L357"/>
<dbReference type="AlphaFoldDB" id="A0A165L357"/>
<protein>
    <recommendedName>
        <fullName evidence="4">Extracellular membrane protein CFEM domain-containing protein</fullName>
    </recommendedName>
</protein>
<keyword evidence="1" id="KW-0732">Signal</keyword>
<proteinExistence type="predicted"/>
<evidence type="ECO:0000313" key="3">
    <source>
        <dbReference type="Proteomes" id="UP000077266"/>
    </source>
</evidence>
<name>A0A165L357_EXIGL</name>